<comment type="subcellular location">
    <subcellularLocation>
        <location evidence="1">Cell membrane</location>
        <topology evidence="1">Multi-pass membrane protein</topology>
    </subcellularLocation>
</comment>
<name>A0A2V1JVU7_EUBRA</name>
<evidence type="ECO:0000256" key="2">
    <source>
        <dbReference type="ARBA" id="ARBA00022448"/>
    </source>
</evidence>
<evidence type="ECO:0000256" key="3">
    <source>
        <dbReference type="ARBA" id="ARBA00022475"/>
    </source>
</evidence>
<comment type="caution">
    <text evidence="10">The sequence shown here is derived from an EMBL/GenBank/DDBJ whole genome shotgun (WGS) entry which is preliminary data.</text>
</comment>
<evidence type="ECO:0000313" key="11">
    <source>
        <dbReference type="Proteomes" id="UP000245288"/>
    </source>
</evidence>
<dbReference type="OrthoDB" id="9813906at2"/>
<evidence type="ECO:0000313" key="10">
    <source>
        <dbReference type="EMBL" id="PWE86608.1"/>
    </source>
</evidence>
<reference evidence="10 11" key="1">
    <citation type="submission" date="2014-09" db="EMBL/GenBank/DDBJ databases">
        <title>Butyrate-producing bacteria isolated from human gut.</title>
        <authorList>
            <person name="Zhang Q."/>
            <person name="Zhao L."/>
        </authorList>
    </citation>
    <scope>NUCLEOTIDE SEQUENCE [LARGE SCALE GENOMIC DNA]</scope>
    <source>
        <strain evidence="10 11">21</strain>
    </source>
</reference>
<dbReference type="AlphaFoldDB" id="A0A2V1JVU7"/>
<dbReference type="InterPro" id="IPR001851">
    <property type="entry name" value="ABC_transp_permease"/>
</dbReference>
<accession>A0A2V1JVU7</accession>
<feature type="transmembrane region" description="Helical" evidence="9">
    <location>
        <begin position="264"/>
        <end position="281"/>
    </location>
</feature>
<evidence type="ECO:0000256" key="9">
    <source>
        <dbReference type="SAM" id="Phobius"/>
    </source>
</evidence>
<dbReference type="RefSeq" id="WP_109215702.1">
    <property type="nucleotide sequence ID" value="NZ_CABMEW010000001.1"/>
</dbReference>
<sequence>MRAKDSKKSTISLLIIIAVVIAVMFIINVICKYNFLTVNNWMLIIAGAVIPTFTAWGLCFLFAANVTDFSIGAMVILGANLAGTWGNSVGIPGVLVGGLLIGICLTMANFLVFNLSKIPSWIAGMGMTLIYESIGVVYSNKRLAEGKQVVQLENELRIFGMSPWIYIILIIGGIVAYILYNKASVGINIRAVGNNPHVAKQMGIPIMKTLLCCGLIAGIFFGCSAFLTESYSGRATAAAGLSSISNIFQALAAVLLAQVMQKKINITIAIPISTILIMAIFNVQTQLGVRSGTYQQVVLGAIVLIFGIIAQRGAKGVVK</sequence>
<evidence type="ECO:0000256" key="1">
    <source>
        <dbReference type="ARBA" id="ARBA00004651"/>
    </source>
</evidence>
<keyword evidence="7 9" id="KW-0472">Membrane</keyword>
<keyword evidence="4" id="KW-0997">Cell inner membrane</keyword>
<dbReference type="Proteomes" id="UP000245288">
    <property type="component" value="Unassembled WGS sequence"/>
</dbReference>
<organism evidence="10 11">
    <name type="scientific">Eubacterium ramulus</name>
    <dbReference type="NCBI Taxonomy" id="39490"/>
    <lineage>
        <taxon>Bacteria</taxon>
        <taxon>Bacillati</taxon>
        <taxon>Bacillota</taxon>
        <taxon>Clostridia</taxon>
        <taxon>Eubacteriales</taxon>
        <taxon>Eubacteriaceae</taxon>
        <taxon>Eubacterium</taxon>
    </lineage>
</organism>
<feature type="transmembrane region" description="Helical" evidence="9">
    <location>
        <begin position="69"/>
        <end position="85"/>
    </location>
</feature>
<protein>
    <recommendedName>
        <fullName evidence="8">Autoinducer 2 import system permease protein LsrD</fullName>
    </recommendedName>
</protein>
<keyword evidence="5 9" id="KW-0812">Transmembrane</keyword>
<evidence type="ECO:0000256" key="8">
    <source>
        <dbReference type="ARBA" id="ARBA00039381"/>
    </source>
</evidence>
<evidence type="ECO:0000256" key="6">
    <source>
        <dbReference type="ARBA" id="ARBA00022989"/>
    </source>
</evidence>
<evidence type="ECO:0000256" key="7">
    <source>
        <dbReference type="ARBA" id="ARBA00023136"/>
    </source>
</evidence>
<dbReference type="Pfam" id="PF02653">
    <property type="entry name" value="BPD_transp_2"/>
    <property type="match status" value="1"/>
</dbReference>
<keyword evidence="11" id="KW-1185">Reference proteome</keyword>
<evidence type="ECO:0000256" key="5">
    <source>
        <dbReference type="ARBA" id="ARBA00022692"/>
    </source>
</evidence>
<dbReference type="EMBL" id="JRFU01000097">
    <property type="protein sequence ID" value="PWE86608.1"/>
    <property type="molecule type" value="Genomic_DNA"/>
</dbReference>
<proteinExistence type="predicted"/>
<dbReference type="PANTHER" id="PTHR32196">
    <property type="entry name" value="ABC TRANSPORTER PERMEASE PROTEIN YPHD-RELATED-RELATED"/>
    <property type="match status" value="1"/>
</dbReference>
<feature type="transmembrane region" description="Helical" evidence="9">
    <location>
        <begin position="120"/>
        <end position="138"/>
    </location>
</feature>
<feature type="transmembrane region" description="Helical" evidence="9">
    <location>
        <begin position="293"/>
        <end position="310"/>
    </location>
</feature>
<feature type="transmembrane region" description="Helical" evidence="9">
    <location>
        <begin position="41"/>
        <end position="62"/>
    </location>
</feature>
<evidence type="ECO:0000256" key="4">
    <source>
        <dbReference type="ARBA" id="ARBA00022519"/>
    </source>
</evidence>
<keyword evidence="2" id="KW-0813">Transport</keyword>
<keyword evidence="6 9" id="KW-1133">Transmembrane helix</keyword>
<keyword evidence="3" id="KW-1003">Cell membrane</keyword>
<gene>
    <name evidence="10" type="ORF">LG34_08855</name>
</gene>
<feature type="transmembrane region" description="Helical" evidence="9">
    <location>
        <begin position="158"/>
        <end position="180"/>
    </location>
</feature>
<dbReference type="GO" id="GO:0005886">
    <property type="term" value="C:plasma membrane"/>
    <property type="evidence" value="ECO:0007669"/>
    <property type="project" value="UniProtKB-SubCell"/>
</dbReference>
<dbReference type="PANTHER" id="PTHR32196:SF71">
    <property type="entry name" value="AUTOINDUCER 2 IMPORT SYSTEM PERMEASE PROTEIN LSRD"/>
    <property type="match status" value="1"/>
</dbReference>
<feature type="transmembrane region" description="Helical" evidence="9">
    <location>
        <begin position="91"/>
        <end position="113"/>
    </location>
</feature>
<dbReference type="GO" id="GO:0022857">
    <property type="term" value="F:transmembrane transporter activity"/>
    <property type="evidence" value="ECO:0007669"/>
    <property type="project" value="InterPro"/>
</dbReference>
<feature type="transmembrane region" description="Helical" evidence="9">
    <location>
        <begin position="239"/>
        <end position="257"/>
    </location>
</feature>
<feature type="transmembrane region" description="Helical" evidence="9">
    <location>
        <begin position="209"/>
        <end position="227"/>
    </location>
</feature>
<feature type="transmembrane region" description="Helical" evidence="9">
    <location>
        <begin position="12"/>
        <end position="35"/>
    </location>
</feature>